<comment type="similarity">
    <text evidence="1">Belongs to the sigma-70 factor family. ECF subfamily.</text>
</comment>
<dbReference type="InterPro" id="IPR036388">
    <property type="entry name" value="WH-like_DNA-bd_sf"/>
</dbReference>
<evidence type="ECO:0000256" key="4">
    <source>
        <dbReference type="ARBA" id="ARBA00023125"/>
    </source>
</evidence>
<dbReference type="PANTHER" id="PTHR43133">
    <property type="entry name" value="RNA POLYMERASE ECF-TYPE SIGMA FACTO"/>
    <property type="match status" value="1"/>
</dbReference>
<dbReference type="Gene3D" id="1.10.10.10">
    <property type="entry name" value="Winged helix-like DNA-binding domain superfamily/Winged helix DNA-binding domain"/>
    <property type="match status" value="1"/>
</dbReference>
<evidence type="ECO:0000259" key="7">
    <source>
        <dbReference type="Pfam" id="PF08281"/>
    </source>
</evidence>
<dbReference type="InterPro" id="IPR013249">
    <property type="entry name" value="RNA_pol_sigma70_r4_t2"/>
</dbReference>
<keyword evidence="4" id="KW-0238">DNA-binding</keyword>
<evidence type="ECO:0000313" key="9">
    <source>
        <dbReference type="Proteomes" id="UP001271648"/>
    </source>
</evidence>
<dbReference type="InterPro" id="IPR013325">
    <property type="entry name" value="RNA_pol_sigma_r2"/>
</dbReference>
<dbReference type="PANTHER" id="PTHR43133:SF8">
    <property type="entry name" value="RNA POLYMERASE SIGMA FACTOR HI_1459-RELATED"/>
    <property type="match status" value="1"/>
</dbReference>
<comment type="caution">
    <text evidence="8">The sequence shown here is derived from an EMBL/GenBank/DDBJ whole genome shotgun (WGS) entry which is preliminary data.</text>
</comment>
<dbReference type="InterPro" id="IPR014284">
    <property type="entry name" value="RNA_pol_sigma-70_dom"/>
</dbReference>
<evidence type="ECO:0000256" key="5">
    <source>
        <dbReference type="ARBA" id="ARBA00023163"/>
    </source>
</evidence>
<sequence>MKINEQNFIALLQAGEEEALDYVIDHYLPLIKGVVVKTLGPLNKNDLSKECCNEILLSIWKNAKKFMGEPTDFQKWVCVIAKYKAVDYIRTEMRKKESLSLNLDFTADELTYQKNMLLEEQQNIYVIISKLKPVNQKIFIMKYLLDYDTEEIARQLQMTKSAIDNRLYHGKKKLKKSLGGIQIEETI</sequence>
<reference evidence="8 9" key="1">
    <citation type="submission" date="2023-06" db="EMBL/GenBank/DDBJ databases">
        <title>Sporosarcina sp. nov., isolated from Korean traditional fermented seafood 'Jeotgal'.</title>
        <authorList>
            <person name="Yang A.I."/>
            <person name="Shin N.-R."/>
        </authorList>
    </citation>
    <scope>NUCLEOTIDE SEQUENCE [LARGE SCALE GENOMIC DNA]</scope>
    <source>
        <strain evidence="8 9">KCTC43456</strain>
    </source>
</reference>
<dbReference type="SUPFAM" id="SSF88659">
    <property type="entry name" value="Sigma3 and sigma4 domains of RNA polymerase sigma factors"/>
    <property type="match status" value="1"/>
</dbReference>
<dbReference type="GO" id="GO:0006352">
    <property type="term" value="P:DNA-templated transcription initiation"/>
    <property type="evidence" value="ECO:0007669"/>
    <property type="project" value="InterPro"/>
</dbReference>
<dbReference type="AlphaFoldDB" id="A0AAW9A558"/>
<dbReference type="Gene3D" id="1.10.1740.10">
    <property type="match status" value="1"/>
</dbReference>
<keyword evidence="3" id="KW-0731">Sigma factor</keyword>
<gene>
    <name evidence="8" type="ORF">QTL97_06140</name>
</gene>
<evidence type="ECO:0000313" key="8">
    <source>
        <dbReference type="EMBL" id="MDW0116506.1"/>
    </source>
</evidence>
<dbReference type="RefSeq" id="WP_283733451.1">
    <property type="nucleotide sequence ID" value="NZ_CP125968.1"/>
</dbReference>
<name>A0AAW9A558_9BACL</name>
<organism evidence="8 9">
    <name type="scientific">Sporosarcina thermotolerans</name>
    <dbReference type="NCBI Taxonomy" id="633404"/>
    <lineage>
        <taxon>Bacteria</taxon>
        <taxon>Bacillati</taxon>
        <taxon>Bacillota</taxon>
        <taxon>Bacilli</taxon>
        <taxon>Bacillales</taxon>
        <taxon>Caryophanaceae</taxon>
        <taxon>Sporosarcina</taxon>
    </lineage>
</organism>
<dbReference type="GO" id="GO:0016987">
    <property type="term" value="F:sigma factor activity"/>
    <property type="evidence" value="ECO:0007669"/>
    <property type="project" value="UniProtKB-KW"/>
</dbReference>
<dbReference type="Pfam" id="PF04542">
    <property type="entry name" value="Sigma70_r2"/>
    <property type="match status" value="1"/>
</dbReference>
<dbReference type="GO" id="GO:0003677">
    <property type="term" value="F:DNA binding"/>
    <property type="evidence" value="ECO:0007669"/>
    <property type="project" value="UniProtKB-KW"/>
</dbReference>
<keyword evidence="2" id="KW-0805">Transcription regulation</keyword>
<dbReference type="InterPro" id="IPR039425">
    <property type="entry name" value="RNA_pol_sigma-70-like"/>
</dbReference>
<accession>A0AAW9A558</accession>
<feature type="domain" description="RNA polymerase sigma factor 70 region 4 type 2" evidence="7">
    <location>
        <begin position="122"/>
        <end position="174"/>
    </location>
</feature>
<feature type="domain" description="RNA polymerase sigma-70 region 2" evidence="6">
    <location>
        <begin position="24"/>
        <end position="94"/>
    </location>
</feature>
<protein>
    <submittedName>
        <fullName evidence="8">Sigma-70 family RNA polymerase sigma factor</fullName>
    </submittedName>
</protein>
<evidence type="ECO:0000256" key="1">
    <source>
        <dbReference type="ARBA" id="ARBA00010641"/>
    </source>
</evidence>
<dbReference type="SUPFAM" id="SSF88946">
    <property type="entry name" value="Sigma2 domain of RNA polymerase sigma factors"/>
    <property type="match status" value="1"/>
</dbReference>
<dbReference type="Proteomes" id="UP001271648">
    <property type="component" value="Unassembled WGS sequence"/>
</dbReference>
<dbReference type="Pfam" id="PF08281">
    <property type="entry name" value="Sigma70_r4_2"/>
    <property type="match status" value="1"/>
</dbReference>
<dbReference type="EMBL" id="JAUBDJ010000003">
    <property type="protein sequence ID" value="MDW0116506.1"/>
    <property type="molecule type" value="Genomic_DNA"/>
</dbReference>
<keyword evidence="9" id="KW-1185">Reference proteome</keyword>
<evidence type="ECO:0000259" key="6">
    <source>
        <dbReference type="Pfam" id="PF04542"/>
    </source>
</evidence>
<dbReference type="NCBIfam" id="TIGR02937">
    <property type="entry name" value="sigma70-ECF"/>
    <property type="match status" value="1"/>
</dbReference>
<evidence type="ECO:0000256" key="2">
    <source>
        <dbReference type="ARBA" id="ARBA00023015"/>
    </source>
</evidence>
<proteinExistence type="inferred from homology"/>
<evidence type="ECO:0000256" key="3">
    <source>
        <dbReference type="ARBA" id="ARBA00023082"/>
    </source>
</evidence>
<dbReference type="InterPro" id="IPR013324">
    <property type="entry name" value="RNA_pol_sigma_r3/r4-like"/>
</dbReference>
<keyword evidence="5" id="KW-0804">Transcription</keyword>
<dbReference type="InterPro" id="IPR007627">
    <property type="entry name" value="RNA_pol_sigma70_r2"/>
</dbReference>